<dbReference type="RefSeq" id="WP_183459114.1">
    <property type="nucleotide sequence ID" value="NZ_JACHWZ010000007.1"/>
</dbReference>
<reference evidence="3 4" key="1">
    <citation type="submission" date="2020-08" db="EMBL/GenBank/DDBJ databases">
        <title>Genomic Encyclopedia of Type Strains, Phase III (KMG-III): the genomes of soil and plant-associated and newly described type strains.</title>
        <authorList>
            <person name="Whitman W."/>
        </authorList>
    </citation>
    <scope>NUCLEOTIDE SEQUENCE [LARGE SCALE GENOMIC DNA]</scope>
    <source>
        <strain evidence="3 4">CECT 8799</strain>
    </source>
</reference>
<keyword evidence="2" id="KW-0285">Flavoprotein</keyword>
<gene>
    <name evidence="3" type="ORF">FHS09_001893</name>
</gene>
<evidence type="ECO:0000313" key="4">
    <source>
        <dbReference type="Proteomes" id="UP000535937"/>
    </source>
</evidence>
<proteinExistence type="predicted"/>
<feature type="binding site" evidence="2">
    <location>
        <position position="353"/>
    </location>
    <ligand>
        <name>L-tryptophan</name>
        <dbReference type="ChEBI" id="CHEBI:57912"/>
    </ligand>
</feature>
<comment type="caution">
    <text evidence="3">The sequence shown here is derived from an EMBL/GenBank/DDBJ whole genome shotgun (WGS) entry which is preliminary data.</text>
</comment>
<dbReference type="GO" id="GO:0000166">
    <property type="term" value="F:nucleotide binding"/>
    <property type="evidence" value="ECO:0007669"/>
    <property type="project" value="UniProtKB-KW"/>
</dbReference>
<dbReference type="InterPro" id="IPR036188">
    <property type="entry name" value="FAD/NAD-bd_sf"/>
</dbReference>
<sequence>MNEQTNKPTKSVTVVGGGTAGWIVAGRIAAMHSHGDDGVQVTLIEAPGIPTVGVGEGTWPTMRKTLRKLGISESDFLRECDATFKQGARFTGWATGDAEDFYYHPLVLPQGFLKMDLAPYWQRSLKPQGQSFSNAVCYQEQLCEWGLAPKQMTTPEYASVANYAYHLDAGKFAEFLQRHCTQNLGVRHLRDEVLSVNTADNGDITSLNTRNSGELPGDLFVDCSGFSSRLLGGHYQVPFIDRSDVLFIDRALAVQVPYENPDDPIACHTISTAGDAGWIWDIGLTRRRGVGYVYSSGHTTGEQAHQRLRDYVGPGIEKLSVREIPIHSGHREKFWVNNCVAVGLSAGFLEPLEASALVLVELSAEMIAEQLPAHRDVMDITARRFNETFRYRWDRIVDFLKLHYLLSRREDSTFWRDNRDPASVPDSLRELLALWRYRPPGDCDFTSNNEVFPAASYQYVLYGMGFETDVEGMAHRLREEQAAAEHFASNRKATERALAALPEHRELLERIHQYGLQAI</sequence>
<feature type="binding site" evidence="2">
    <location>
        <position position="344"/>
    </location>
    <ligand>
        <name>FAD</name>
        <dbReference type="ChEBI" id="CHEBI:57692"/>
    </ligand>
</feature>
<evidence type="ECO:0000256" key="1">
    <source>
        <dbReference type="PIRSR" id="PIRSR011396-1"/>
    </source>
</evidence>
<organism evidence="3 4">
    <name type="scientific">Microbulbifer rhizosphaerae</name>
    <dbReference type="NCBI Taxonomy" id="1562603"/>
    <lineage>
        <taxon>Bacteria</taxon>
        <taxon>Pseudomonadati</taxon>
        <taxon>Pseudomonadota</taxon>
        <taxon>Gammaproteobacteria</taxon>
        <taxon>Cellvibrionales</taxon>
        <taxon>Microbulbiferaceae</taxon>
        <taxon>Microbulbifer</taxon>
    </lineage>
</organism>
<dbReference type="AlphaFoldDB" id="A0A7W4Z8Q8"/>
<accession>A0A7W4Z8Q8</accession>
<keyword evidence="2" id="KW-0274">FAD</keyword>
<protein>
    <submittedName>
        <fullName evidence="3">Flavin-dependent dehydrogenase</fullName>
    </submittedName>
</protein>
<dbReference type="Gene3D" id="3.50.50.60">
    <property type="entry name" value="FAD/NAD(P)-binding domain"/>
    <property type="match status" value="1"/>
</dbReference>
<keyword evidence="2" id="KW-0547">Nucleotide-binding</keyword>
<feature type="binding site" evidence="2">
    <location>
        <position position="85"/>
    </location>
    <ligand>
        <name>7-chloro-L-tryptophan</name>
        <dbReference type="ChEBI" id="CHEBI:58713"/>
    </ligand>
</feature>
<dbReference type="InterPro" id="IPR033856">
    <property type="entry name" value="Trp_halogen"/>
</dbReference>
<evidence type="ECO:0000256" key="2">
    <source>
        <dbReference type="PIRSR" id="PIRSR011396-2"/>
    </source>
</evidence>
<evidence type="ECO:0000313" key="3">
    <source>
        <dbReference type="EMBL" id="MBB3061063.1"/>
    </source>
</evidence>
<dbReference type="Proteomes" id="UP000535937">
    <property type="component" value="Unassembled WGS sequence"/>
</dbReference>
<feature type="binding site" evidence="2">
    <location>
        <position position="193"/>
    </location>
    <ligand>
        <name>FAD</name>
        <dbReference type="ChEBI" id="CHEBI:57692"/>
    </ligand>
</feature>
<dbReference type="PANTHER" id="PTHR43747">
    <property type="entry name" value="FAD-BINDING PROTEIN"/>
    <property type="match status" value="1"/>
</dbReference>
<dbReference type="PIRSF" id="PIRSF011396">
    <property type="entry name" value="Trp_halogenase"/>
    <property type="match status" value="1"/>
</dbReference>
<dbReference type="PANTHER" id="PTHR43747:SF4">
    <property type="entry name" value="FLAVIN-DEPENDENT TRYPTOPHAN HALOGENASE"/>
    <property type="match status" value="1"/>
</dbReference>
<dbReference type="InterPro" id="IPR050816">
    <property type="entry name" value="Flavin-dep_Halogenase_NPB"/>
</dbReference>
<dbReference type="GO" id="GO:0004497">
    <property type="term" value="F:monooxygenase activity"/>
    <property type="evidence" value="ECO:0007669"/>
    <property type="project" value="InterPro"/>
</dbReference>
<dbReference type="EMBL" id="JACHWZ010000007">
    <property type="protein sequence ID" value="MBB3061063.1"/>
    <property type="molecule type" value="Genomic_DNA"/>
</dbReference>
<keyword evidence="4" id="KW-1185">Reference proteome</keyword>
<name>A0A7W4Z8Q8_9GAMM</name>
<dbReference type="SUPFAM" id="SSF51905">
    <property type="entry name" value="FAD/NAD(P)-binding domain"/>
    <property type="match status" value="1"/>
</dbReference>
<dbReference type="Pfam" id="PF04820">
    <property type="entry name" value="Trp_halogenase"/>
    <property type="match status" value="1"/>
</dbReference>
<feature type="binding site" evidence="2">
    <location>
        <begin position="17"/>
        <end position="20"/>
    </location>
    <ligand>
        <name>FAD</name>
        <dbReference type="ChEBI" id="CHEBI:57692"/>
    </ligand>
</feature>
<dbReference type="InterPro" id="IPR006905">
    <property type="entry name" value="Flavin_halogenase"/>
</dbReference>
<feature type="active site" evidence="1">
    <location>
        <position position="85"/>
    </location>
</feature>